<comment type="similarity">
    <text evidence="1">Belongs to the peptidase M20A family.</text>
</comment>
<keyword evidence="4" id="KW-1185">Reference proteome</keyword>
<protein>
    <recommendedName>
        <fullName evidence="1">Peptidase M20 domain-containing protein 2</fullName>
    </recommendedName>
</protein>
<dbReference type="InterPro" id="IPR002933">
    <property type="entry name" value="Peptidase_M20"/>
</dbReference>
<feature type="domain" description="Peptidase M20 dimerisation" evidence="2">
    <location>
        <begin position="176"/>
        <end position="263"/>
    </location>
</feature>
<evidence type="ECO:0000256" key="1">
    <source>
        <dbReference type="PIRNR" id="PIRNR037226"/>
    </source>
</evidence>
<comment type="caution">
    <text evidence="3">The sequence shown here is derived from an EMBL/GenBank/DDBJ whole genome shotgun (WGS) entry which is preliminary data.</text>
</comment>
<dbReference type="EMBL" id="JAVREK010000023">
    <property type="protein sequence ID" value="MDT0304245.1"/>
    <property type="molecule type" value="Genomic_DNA"/>
</dbReference>
<evidence type="ECO:0000259" key="2">
    <source>
        <dbReference type="Pfam" id="PF07687"/>
    </source>
</evidence>
<dbReference type="SUPFAM" id="SSF55031">
    <property type="entry name" value="Bacterial exopeptidase dimerisation domain"/>
    <property type="match status" value="1"/>
</dbReference>
<proteinExistence type="inferred from homology"/>
<evidence type="ECO:0000313" key="3">
    <source>
        <dbReference type="EMBL" id="MDT0304245.1"/>
    </source>
</evidence>
<dbReference type="Proteomes" id="UP001183226">
    <property type="component" value="Unassembled WGS sequence"/>
</dbReference>
<evidence type="ECO:0000313" key="4">
    <source>
        <dbReference type="Proteomes" id="UP001183226"/>
    </source>
</evidence>
<reference evidence="4" key="1">
    <citation type="submission" date="2023-07" db="EMBL/GenBank/DDBJ databases">
        <title>30 novel species of actinomycetes from the DSMZ collection.</title>
        <authorList>
            <person name="Nouioui I."/>
        </authorList>
    </citation>
    <scope>NUCLEOTIDE SEQUENCE [LARGE SCALE GENOMIC DNA]</scope>
    <source>
        <strain evidence="4">DSM 45055</strain>
    </source>
</reference>
<dbReference type="PANTHER" id="PTHR30575:SF0">
    <property type="entry name" value="XAA-ARG DIPEPTIDASE"/>
    <property type="match status" value="1"/>
</dbReference>
<dbReference type="InterPro" id="IPR017144">
    <property type="entry name" value="Xaa-Arg_dipeptidase"/>
</dbReference>
<dbReference type="RefSeq" id="WP_311546743.1">
    <property type="nucleotide sequence ID" value="NZ_JAVREK010000023.1"/>
</dbReference>
<sequence length="394" mass="40183">MPDHCGELRSVLDGLKPAILSASREIHAHPEVRFTEHRAAALLERALAADGFDVESGAAGMPTAFAATAGNSDDPDAPTIALFCEYDALEGLGHGCGHNVIAAAGLGASQAVAAWLARHPEFPGTLRVLGSPAEEGGGGKAHLIEAGYLDGVDAALMVHPAGQDRVHMDALARVALEIEFQGRASHAAGAPEHGVNALDAASLTLTAIGLLRQQLRSDSRVHAIVTDGGQAPNIIPARAALRVFVRSPDDAYLRDRLLPAVKDCARGAALATGAQVEITQPTPAYAALRTNGVLAQVCAEGFGAIGRALDDTAEAAVLGSTDMGNVSAVVPSAHPCLELAPGLVLHTPEAAEAAGSAPGDRAVLDGALLLADCATRLYAETDLISAAHAAHHSS</sequence>
<dbReference type="NCBIfam" id="TIGR01891">
    <property type="entry name" value="amidohydrolases"/>
    <property type="match status" value="1"/>
</dbReference>
<dbReference type="Gene3D" id="3.40.630.10">
    <property type="entry name" value="Zn peptidases"/>
    <property type="match status" value="1"/>
</dbReference>
<dbReference type="InterPro" id="IPR017439">
    <property type="entry name" value="Amidohydrolase"/>
</dbReference>
<dbReference type="Pfam" id="PF01546">
    <property type="entry name" value="Peptidase_M20"/>
    <property type="match status" value="1"/>
</dbReference>
<dbReference type="Pfam" id="PF07687">
    <property type="entry name" value="M20_dimer"/>
    <property type="match status" value="1"/>
</dbReference>
<dbReference type="Gene3D" id="3.30.70.360">
    <property type="match status" value="1"/>
</dbReference>
<dbReference type="InterPro" id="IPR036264">
    <property type="entry name" value="Bact_exopeptidase_dim_dom"/>
</dbReference>
<dbReference type="PANTHER" id="PTHR30575">
    <property type="entry name" value="PEPTIDASE M20"/>
    <property type="match status" value="1"/>
</dbReference>
<dbReference type="PIRSF" id="PIRSF037226">
    <property type="entry name" value="Amidohydrolase_ACY1L2_prd"/>
    <property type="match status" value="1"/>
</dbReference>
<accession>A0ABU2KYA7</accession>
<organism evidence="3 4">
    <name type="scientific">Streptomonospora wellingtoniae</name>
    <dbReference type="NCBI Taxonomy" id="3075544"/>
    <lineage>
        <taxon>Bacteria</taxon>
        <taxon>Bacillati</taxon>
        <taxon>Actinomycetota</taxon>
        <taxon>Actinomycetes</taxon>
        <taxon>Streptosporangiales</taxon>
        <taxon>Nocardiopsidaceae</taxon>
        <taxon>Streptomonospora</taxon>
    </lineage>
</organism>
<dbReference type="InterPro" id="IPR052030">
    <property type="entry name" value="Peptidase_M20/M20A_hydrolases"/>
</dbReference>
<name>A0ABU2KYA7_9ACTN</name>
<gene>
    <name evidence="3" type="ORF">RM446_19170</name>
</gene>
<dbReference type="InterPro" id="IPR011650">
    <property type="entry name" value="Peptidase_M20_dimer"/>
</dbReference>
<dbReference type="SUPFAM" id="SSF53187">
    <property type="entry name" value="Zn-dependent exopeptidases"/>
    <property type="match status" value="1"/>
</dbReference>